<gene>
    <name evidence="1" type="ORF">L3Y34_000782</name>
</gene>
<protein>
    <submittedName>
        <fullName evidence="1">Uncharacterized protein</fullName>
    </submittedName>
</protein>
<proteinExistence type="predicted"/>
<accession>A0AAE9DA91</accession>
<reference evidence="1 2" key="1">
    <citation type="submission" date="2022-05" db="EMBL/GenBank/DDBJ databases">
        <title>Chromosome-level reference genomes for two strains of Caenorhabditis briggsae: an improved platform for comparative genomics.</title>
        <authorList>
            <person name="Stevens L."/>
            <person name="Andersen E.C."/>
        </authorList>
    </citation>
    <scope>NUCLEOTIDE SEQUENCE [LARGE SCALE GENOMIC DNA]</scope>
    <source>
        <strain evidence="1">QX1410_ONT</strain>
        <tissue evidence="1">Whole-organism</tissue>
    </source>
</reference>
<evidence type="ECO:0000313" key="2">
    <source>
        <dbReference type="Proteomes" id="UP000827892"/>
    </source>
</evidence>
<name>A0AAE9DA91_CAEBR</name>
<evidence type="ECO:0000313" key="1">
    <source>
        <dbReference type="EMBL" id="ULT99728.1"/>
    </source>
</evidence>
<dbReference type="AlphaFoldDB" id="A0AAE9DA91"/>
<organism evidence="1 2">
    <name type="scientific">Caenorhabditis briggsae</name>
    <dbReference type="NCBI Taxonomy" id="6238"/>
    <lineage>
        <taxon>Eukaryota</taxon>
        <taxon>Metazoa</taxon>
        <taxon>Ecdysozoa</taxon>
        <taxon>Nematoda</taxon>
        <taxon>Chromadorea</taxon>
        <taxon>Rhabditida</taxon>
        <taxon>Rhabditina</taxon>
        <taxon>Rhabditomorpha</taxon>
        <taxon>Rhabditoidea</taxon>
        <taxon>Rhabditidae</taxon>
        <taxon>Peloderinae</taxon>
        <taxon>Caenorhabditis</taxon>
    </lineage>
</organism>
<dbReference type="EMBL" id="CP090893">
    <property type="protein sequence ID" value="ULT99728.1"/>
    <property type="molecule type" value="Genomic_DNA"/>
</dbReference>
<dbReference type="Proteomes" id="UP000827892">
    <property type="component" value="Chromosome III"/>
</dbReference>
<sequence length="188" mass="21865">MEMARTLNANLILEAQEVVGLEELRDVLGFAPLGPWTKYREPSEEEIEAASTIEEYYTLREPRTNIRSLDSQLFYEKSFPPVMAFLDKRIPSIRTTYRLKFAEIRSSPDAKGPIDIKIVDKMIDEYITISLRIRDIISLWELCKLLRLFHDFPDFIAFINLLNLLFINSNVYLCSLNMTLMAHVRGSI</sequence>